<sequence>MALMDILELCVNFEHDVAKNKETEGVEEILPDEYNILLDQEDFIEIDISKESAILAPDAKKIAKMNAKLAEWEQCHHCNEADFDRDIKDAKCARC</sequence>
<reference evidence="1 2" key="1">
    <citation type="submission" date="2014-06" db="EMBL/GenBank/DDBJ databases">
        <title>Evolutionary Origins and Diversification of the Mycorrhizal Mutualists.</title>
        <authorList>
            <consortium name="DOE Joint Genome Institute"/>
            <consortium name="Mycorrhizal Genomics Consortium"/>
            <person name="Kohler A."/>
            <person name="Kuo A."/>
            <person name="Nagy L.G."/>
            <person name="Floudas D."/>
            <person name="Copeland A."/>
            <person name="Barry K.W."/>
            <person name="Cichocki N."/>
            <person name="Veneault-Fourrey C."/>
            <person name="LaButti K."/>
            <person name="Lindquist E.A."/>
            <person name="Lipzen A."/>
            <person name="Lundell T."/>
            <person name="Morin E."/>
            <person name="Murat C."/>
            <person name="Riley R."/>
            <person name="Ohm R."/>
            <person name="Sun H."/>
            <person name="Tunlid A."/>
            <person name="Henrissat B."/>
            <person name="Grigoriev I.V."/>
            <person name="Hibbett D.S."/>
            <person name="Martin F."/>
        </authorList>
    </citation>
    <scope>NUCLEOTIDE SEQUENCE [LARGE SCALE GENOMIC DNA]</scope>
    <source>
        <strain evidence="1 2">SS14</strain>
    </source>
</reference>
<organism evidence="1 2">
    <name type="scientific">Sphaerobolus stellatus (strain SS14)</name>
    <dbReference type="NCBI Taxonomy" id="990650"/>
    <lineage>
        <taxon>Eukaryota</taxon>
        <taxon>Fungi</taxon>
        <taxon>Dikarya</taxon>
        <taxon>Basidiomycota</taxon>
        <taxon>Agaricomycotina</taxon>
        <taxon>Agaricomycetes</taxon>
        <taxon>Phallomycetidae</taxon>
        <taxon>Geastrales</taxon>
        <taxon>Sphaerobolaceae</taxon>
        <taxon>Sphaerobolus</taxon>
    </lineage>
</organism>
<protein>
    <submittedName>
        <fullName evidence="1">Uncharacterized protein</fullName>
    </submittedName>
</protein>
<gene>
    <name evidence="1" type="ORF">M422DRAFT_263374</name>
</gene>
<evidence type="ECO:0000313" key="2">
    <source>
        <dbReference type="Proteomes" id="UP000054279"/>
    </source>
</evidence>
<dbReference type="HOGENOM" id="CLU_2374133_0_0_1"/>
<keyword evidence="2" id="KW-1185">Reference proteome</keyword>
<evidence type="ECO:0000313" key="1">
    <source>
        <dbReference type="EMBL" id="KIJ34593.1"/>
    </source>
</evidence>
<name>A0A0C9TW49_SPHS4</name>
<proteinExistence type="predicted"/>
<dbReference type="EMBL" id="KN837198">
    <property type="protein sequence ID" value="KIJ34593.1"/>
    <property type="molecule type" value="Genomic_DNA"/>
</dbReference>
<dbReference type="Proteomes" id="UP000054279">
    <property type="component" value="Unassembled WGS sequence"/>
</dbReference>
<accession>A0A0C9TW49</accession>
<dbReference type="AlphaFoldDB" id="A0A0C9TW49"/>